<sequence>MTGENSPDDAQTTARTALLRAISRQAEEMAEDAGARDAASLANLAHAYAAIVSADGPSTMLALEREV</sequence>
<evidence type="ECO:0000313" key="1">
    <source>
        <dbReference type="EMBL" id="MQY07934.1"/>
    </source>
</evidence>
<dbReference type="AlphaFoldDB" id="A0A7K0C527"/>
<name>A0A7K0C527_9ACTN</name>
<comment type="caution">
    <text evidence="1">The sequence shown here is derived from an EMBL/GenBank/DDBJ whole genome shotgun (WGS) entry which is preliminary data.</text>
</comment>
<dbReference type="Proteomes" id="UP000487268">
    <property type="component" value="Unassembled WGS sequence"/>
</dbReference>
<gene>
    <name evidence="1" type="ORF">ACRB68_60360</name>
</gene>
<reference evidence="1 2" key="1">
    <citation type="submission" date="2019-10" db="EMBL/GenBank/DDBJ databases">
        <title>Actinomadura rubteroloni sp. nov. and Actinomadura macrotermitis sp. nov., isolated from the gut of fungus growing-termite Macrotermes natalensis.</title>
        <authorList>
            <person name="Benndorf R."/>
            <person name="Martin K."/>
            <person name="Kuefner M."/>
            <person name="De Beer W."/>
            <person name="Kaster A.-K."/>
            <person name="Vollmers J."/>
            <person name="Poulsen M."/>
            <person name="Beemelmanns C."/>
        </authorList>
    </citation>
    <scope>NUCLEOTIDE SEQUENCE [LARGE SCALE GENOMIC DNA]</scope>
    <source>
        <strain evidence="1 2">RB68</strain>
    </source>
</reference>
<accession>A0A7K0C527</accession>
<protein>
    <submittedName>
        <fullName evidence="1">Uncharacterized protein</fullName>
    </submittedName>
</protein>
<organism evidence="1 2">
    <name type="scientific">Actinomadura macrotermitis</name>
    <dbReference type="NCBI Taxonomy" id="2585200"/>
    <lineage>
        <taxon>Bacteria</taxon>
        <taxon>Bacillati</taxon>
        <taxon>Actinomycetota</taxon>
        <taxon>Actinomycetes</taxon>
        <taxon>Streptosporangiales</taxon>
        <taxon>Thermomonosporaceae</taxon>
        <taxon>Actinomadura</taxon>
    </lineage>
</organism>
<proteinExistence type="predicted"/>
<keyword evidence="2" id="KW-1185">Reference proteome</keyword>
<dbReference type="RefSeq" id="WP_153538478.1">
    <property type="nucleotide sequence ID" value="NZ_WEGH01000004.1"/>
</dbReference>
<dbReference type="EMBL" id="WEGH01000004">
    <property type="protein sequence ID" value="MQY07934.1"/>
    <property type="molecule type" value="Genomic_DNA"/>
</dbReference>
<evidence type="ECO:0000313" key="2">
    <source>
        <dbReference type="Proteomes" id="UP000487268"/>
    </source>
</evidence>